<evidence type="ECO:0000256" key="7">
    <source>
        <dbReference type="ARBA" id="ARBA00025803"/>
    </source>
</evidence>
<evidence type="ECO:0000313" key="11">
    <source>
        <dbReference type="Proteomes" id="UP000076154"/>
    </source>
</evidence>
<keyword evidence="3" id="KW-0808">Transferase</keyword>
<accession>A0A369K334</accession>
<dbReference type="Pfam" id="PF10250">
    <property type="entry name" value="O-FucT"/>
    <property type="match status" value="1"/>
</dbReference>
<name>A0A369K334_HYPMA</name>
<keyword evidence="9" id="KW-1133">Transmembrane helix</keyword>
<dbReference type="Gene3D" id="3.40.50.11350">
    <property type="match status" value="1"/>
</dbReference>
<dbReference type="InterPro" id="IPR019378">
    <property type="entry name" value="GDP-Fuc_O-FucTrfase"/>
</dbReference>
<keyword evidence="9" id="KW-0812">Transmembrane</keyword>
<dbReference type="GO" id="GO:0005783">
    <property type="term" value="C:endoplasmic reticulum"/>
    <property type="evidence" value="ECO:0007669"/>
    <property type="project" value="UniProtKB-SubCell"/>
</dbReference>
<dbReference type="EMBL" id="LUEZ02000018">
    <property type="protein sequence ID" value="RDB27167.1"/>
    <property type="molecule type" value="Genomic_DNA"/>
</dbReference>
<keyword evidence="6" id="KW-0119">Carbohydrate metabolism</keyword>
<evidence type="ECO:0000256" key="2">
    <source>
        <dbReference type="ARBA" id="ARBA00004922"/>
    </source>
</evidence>
<dbReference type="PANTHER" id="PTHR13398">
    <property type="entry name" value="GDP-FUCOSE PROTEIN O-FUCOSYLTRANSFERASE 2"/>
    <property type="match status" value="1"/>
</dbReference>
<proteinExistence type="inferred from homology"/>
<evidence type="ECO:0000256" key="5">
    <source>
        <dbReference type="ARBA" id="ARBA00023253"/>
    </source>
</evidence>
<evidence type="ECO:0000256" key="4">
    <source>
        <dbReference type="ARBA" id="ARBA00022824"/>
    </source>
</evidence>
<dbReference type="CDD" id="cd11296">
    <property type="entry name" value="O-FucT_like"/>
    <property type="match status" value="1"/>
</dbReference>
<evidence type="ECO:0000256" key="8">
    <source>
        <dbReference type="ARBA" id="ARBA00026232"/>
    </source>
</evidence>
<evidence type="ECO:0000313" key="10">
    <source>
        <dbReference type="EMBL" id="RDB27167.1"/>
    </source>
</evidence>
<keyword evidence="11" id="KW-1185">Reference proteome</keyword>
<dbReference type="InParanoid" id="A0A369K334"/>
<gene>
    <name evidence="10" type="ORF">Hypma_004583</name>
</gene>
<dbReference type="AlphaFoldDB" id="A0A369K334"/>
<keyword evidence="4" id="KW-0256">Endoplasmic reticulum</keyword>
<evidence type="ECO:0000256" key="3">
    <source>
        <dbReference type="ARBA" id="ARBA00022679"/>
    </source>
</evidence>
<evidence type="ECO:0000256" key="1">
    <source>
        <dbReference type="ARBA" id="ARBA00004240"/>
    </source>
</evidence>
<comment type="subcellular location">
    <subcellularLocation>
        <location evidence="1">Endoplasmic reticulum</location>
    </subcellularLocation>
</comment>
<dbReference type="STRING" id="39966.A0A369K334"/>
<evidence type="ECO:0000256" key="9">
    <source>
        <dbReference type="SAM" id="Phobius"/>
    </source>
</evidence>
<keyword evidence="9" id="KW-0472">Membrane</keyword>
<dbReference type="GO" id="GO:0006004">
    <property type="term" value="P:fucose metabolic process"/>
    <property type="evidence" value="ECO:0007669"/>
    <property type="project" value="UniProtKB-KW"/>
</dbReference>
<comment type="similarity">
    <text evidence="7">Belongs to the glycosyltransferase 68 family.</text>
</comment>
<dbReference type="PANTHER" id="PTHR13398:SF0">
    <property type="entry name" value="GDP-FUCOSE PROTEIN O-FUCOSYLTRANSFERASE 2"/>
    <property type="match status" value="1"/>
</dbReference>
<keyword evidence="5" id="KW-0294">Fucose metabolism</keyword>
<feature type="transmembrane region" description="Helical" evidence="9">
    <location>
        <begin position="54"/>
        <end position="74"/>
    </location>
</feature>
<organism evidence="10 11">
    <name type="scientific">Hypsizygus marmoreus</name>
    <name type="common">White beech mushroom</name>
    <name type="synonym">Agaricus marmoreus</name>
    <dbReference type="NCBI Taxonomy" id="39966"/>
    <lineage>
        <taxon>Eukaryota</taxon>
        <taxon>Fungi</taxon>
        <taxon>Dikarya</taxon>
        <taxon>Basidiomycota</taxon>
        <taxon>Agaricomycotina</taxon>
        <taxon>Agaricomycetes</taxon>
        <taxon>Agaricomycetidae</taxon>
        <taxon>Agaricales</taxon>
        <taxon>Tricholomatineae</taxon>
        <taxon>Lyophyllaceae</taxon>
        <taxon>Hypsizygus</taxon>
    </lineage>
</organism>
<dbReference type="GO" id="GO:0046922">
    <property type="term" value="F:peptide-O-fucosyltransferase activity"/>
    <property type="evidence" value="ECO:0007669"/>
    <property type="project" value="InterPro"/>
</dbReference>
<sequence length="469" mass="53290">MPRTILRDRRWDHLSDPANHIRSRGKGLPLPYGSKPRRRGFSQLLCRSLPSPRIILCLALIASLLIFKVLASGIPSTYQDIRKFERSLPQHDLTEALRKGTLYLRVPKHVSGRGFNNVLQESLLLSYLALQTRRAFVFEEYMWSRSPLPYTLYDFALRPSRMPLNAFVSGPIAGGHMPSPYSRAVSAEFWETVCPPESRHIISSADQPSDADGIVILDWWIERLEGIRDRCVEIDSEKIIFDFLLFGDTRVLSLWQGLSDSPILKEFRWSSLVQSAIHHSLPIIDPASFRVALHADPSSTLSGLVAVHLRRGDFKGHCQYLIRYNALYMGFNRFPEMLDKFTIPNERRKENLQQYYLEHCFPDVDQIVEKLRQVRAANPGLKRVYALTNGKASWMSSLKRALQEDGWRDVKSSLDLKLDSAQKHVAMAVDMAIAEKAEVFIGNGFSSLTANVVVLRMAKGLASASNRLL</sequence>
<dbReference type="Proteomes" id="UP000076154">
    <property type="component" value="Unassembled WGS sequence"/>
</dbReference>
<evidence type="ECO:0000256" key="6">
    <source>
        <dbReference type="ARBA" id="ARBA00023277"/>
    </source>
</evidence>
<comment type="pathway">
    <text evidence="2">Protein modification; protein glycosylation.</text>
</comment>
<reference evidence="10" key="1">
    <citation type="submission" date="2018-04" db="EMBL/GenBank/DDBJ databases">
        <title>Whole genome sequencing of Hypsizygus marmoreus.</title>
        <authorList>
            <person name="Choi I.-G."/>
            <person name="Min B."/>
            <person name="Kim J.-G."/>
            <person name="Kim S."/>
            <person name="Oh Y.-L."/>
            <person name="Kong W.-S."/>
            <person name="Park H."/>
            <person name="Jeong J."/>
            <person name="Song E.-S."/>
        </authorList>
    </citation>
    <scope>NUCLEOTIDE SEQUENCE [LARGE SCALE GENOMIC DNA]</scope>
    <source>
        <strain evidence="10">51987-8</strain>
    </source>
</reference>
<dbReference type="OrthoDB" id="2559662at2759"/>
<protein>
    <recommendedName>
        <fullName evidence="8">GDP-fucose protein O-fucosyltransferase 2</fullName>
    </recommendedName>
</protein>
<comment type="caution">
    <text evidence="10">The sequence shown here is derived from an EMBL/GenBank/DDBJ whole genome shotgun (WGS) entry which is preliminary data.</text>
</comment>
<dbReference type="InterPro" id="IPR045130">
    <property type="entry name" value="OFUT2-like"/>
</dbReference>